<feature type="transmembrane region" description="Helical" evidence="1">
    <location>
        <begin position="47"/>
        <end position="66"/>
    </location>
</feature>
<keyword evidence="1" id="KW-0812">Transmembrane</keyword>
<reference evidence="3" key="1">
    <citation type="journal article" date="2019" name="Int. J. Syst. Evol. Microbiol.">
        <title>The Global Catalogue of Microorganisms (GCM) 10K type strain sequencing project: providing services to taxonomists for standard genome sequencing and annotation.</title>
        <authorList>
            <consortium name="The Broad Institute Genomics Platform"/>
            <consortium name="The Broad Institute Genome Sequencing Center for Infectious Disease"/>
            <person name="Wu L."/>
            <person name="Ma J."/>
        </authorList>
    </citation>
    <scope>NUCLEOTIDE SEQUENCE [LARGE SCALE GENOMIC DNA]</scope>
    <source>
        <strain evidence="3">KCTC 42498</strain>
    </source>
</reference>
<evidence type="ECO:0000256" key="1">
    <source>
        <dbReference type="SAM" id="Phobius"/>
    </source>
</evidence>
<dbReference type="RefSeq" id="WP_377504270.1">
    <property type="nucleotide sequence ID" value="NZ_JBHULU010000009.1"/>
</dbReference>
<gene>
    <name evidence="2" type="ORF">ACFSRY_06580</name>
</gene>
<evidence type="ECO:0000313" key="3">
    <source>
        <dbReference type="Proteomes" id="UP001597544"/>
    </source>
</evidence>
<feature type="transmembrane region" description="Helical" evidence="1">
    <location>
        <begin position="78"/>
        <end position="99"/>
    </location>
</feature>
<keyword evidence="1" id="KW-1133">Transmembrane helix</keyword>
<dbReference type="EMBL" id="JBHULU010000009">
    <property type="protein sequence ID" value="MFD2513524.1"/>
    <property type="molecule type" value="Genomic_DNA"/>
</dbReference>
<keyword evidence="3" id="KW-1185">Reference proteome</keyword>
<accession>A0ABW5IIQ4</accession>
<evidence type="ECO:0000313" key="2">
    <source>
        <dbReference type="EMBL" id="MFD2513524.1"/>
    </source>
</evidence>
<organism evidence="2 3">
    <name type="scientific">Pontibacter locisalis</name>
    <dbReference type="NCBI Taxonomy" id="1719035"/>
    <lineage>
        <taxon>Bacteria</taxon>
        <taxon>Pseudomonadati</taxon>
        <taxon>Bacteroidota</taxon>
        <taxon>Cytophagia</taxon>
        <taxon>Cytophagales</taxon>
        <taxon>Hymenobacteraceae</taxon>
        <taxon>Pontibacter</taxon>
    </lineage>
</organism>
<proteinExistence type="predicted"/>
<protein>
    <submittedName>
        <fullName evidence="2">Uncharacterized protein</fullName>
    </submittedName>
</protein>
<comment type="caution">
    <text evidence="2">The sequence shown here is derived from an EMBL/GenBank/DDBJ whole genome shotgun (WGS) entry which is preliminary data.</text>
</comment>
<keyword evidence="1" id="KW-0472">Membrane</keyword>
<sequence length="109" mass="12321">MNTTNEHHGELSKNDGSTALNIISWVFGLAFFAIGVVNTFWGNDPGFGVFIILLSLVYFLPVNAILKRMFGFSILWTRLMRILLGIFIIWSAMGVGELFDKIELMMMDL</sequence>
<dbReference type="Proteomes" id="UP001597544">
    <property type="component" value="Unassembled WGS sequence"/>
</dbReference>
<name>A0ABW5IIQ4_9BACT</name>
<feature type="transmembrane region" description="Helical" evidence="1">
    <location>
        <begin position="20"/>
        <end position="41"/>
    </location>
</feature>